<gene>
    <name evidence="2" type="ORF">AVDCRST_MAG05-2933</name>
</gene>
<evidence type="ECO:0000313" key="2">
    <source>
        <dbReference type="EMBL" id="CAA9509454.1"/>
    </source>
</evidence>
<protein>
    <recommendedName>
        <fullName evidence="1">DUF4440 domain-containing protein</fullName>
    </recommendedName>
</protein>
<dbReference type="EMBL" id="CADCVM010000326">
    <property type="protein sequence ID" value="CAA9509454.1"/>
    <property type="molecule type" value="Genomic_DNA"/>
</dbReference>
<dbReference type="SUPFAM" id="SSF54427">
    <property type="entry name" value="NTF2-like"/>
    <property type="match status" value="1"/>
</dbReference>
<feature type="domain" description="DUF4440" evidence="1">
    <location>
        <begin position="20"/>
        <end position="131"/>
    </location>
</feature>
<organism evidence="2">
    <name type="scientific">uncultured Rubrobacteraceae bacterium</name>
    <dbReference type="NCBI Taxonomy" id="349277"/>
    <lineage>
        <taxon>Bacteria</taxon>
        <taxon>Bacillati</taxon>
        <taxon>Actinomycetota</taxon>
        <taxon>Rubrobacteria</taxon>
        <taxon>Rubrobacterales</taxon>
        <taxon>Rubrobacteraceae</taxon>
        <taxon>environmental samples</taxon>
    </lineage>
</organism>
<proteinExistence type="predicted"/>
<sequence>MHARSEHHETSRDPADERAIRELFEKLLEDWARGDGGAYGSRFTEDADYVAFDGSHTRGREEISTSHQQLFDKFMKGTRLTGRIESIKFPAPGVALVHATGGTVMRGKREPSPERDSIQTLVAVKSEEGWRFAAFHNARVRPIGRGLGAFLIWAITDRLWKTFGPGRNAA</sequence>
<reference evidence="2" key="1">
    <citation type="submission" date="2020-02" db="EMBL/GenBank/DDBJ databases">
        <authorList>
            <person name="Meier V. D."/>
        </authorList>
    </citation>
    <scope>NUCLEOTIDE SEQUENCE</scope>
    <source>
        <strain evidence="2">AVDCRST_MAG05</strain>
    </source>
</reference>
<dbReference type="Gene3D" id="3.10.450.50">
    <property type="match status" value="1"/>
</dbReference>
<dbReference type="InterPro" id="IPR032710">
    <property type="entry name" value="NTF2-like_dom_sf"/>
</dbReference>
<evidence type="ECO:0000259" key="1">
    <source>
        <dbReference type="Pfam" id="PF14534"/>
    </source>
</evidence>
<dbReference type="InterPro" id="IPR027843">
    <property type="entry name" value="DUF4440"/>
</dbReference>
<name>A0A6J4SZB8_9ACTN</name>
<dbReference type="Pfam" id="PF14534">
    <property type="entry name" value="DUF4440"/>
    <property type="match status" value="1"/>
</dbReference>
<accession>A0A6J4SZB8</accession>
<dbReference type="NCBIfam" id="TIGR02246">
    <property type="entry name" value="SgcJ/EcaC family oxidoreductase"/>
    <property type="match status" value="1"/>
</dbReference>
<dbReference type="InterPro" id="IPR011944">
    <property type="entry name" value="Steroid_delta5-4_isomerase"/>
</dbReference>
<dbReference type="AlphaFoldDB" id="A0A6J4SZB8"/>